<evidence type="ECO:0000313" key="1">
    <source>
        <dbReference type="EMBL" id="ETO03391.1"/>
    </source>
</evidence>
<proteinExistence type="predicted"/>
<dbReference type="EMBL" id="ASPP01033441">
    <property type="protein sequence ID" value="ETO03391.1"/>
    <property type="molecule type" value="Genomic_DNA"/>
</dbReference>
<reference evidence="1 2" key="1">
    <citation type="journal article" date="2013" name="Curr. Biol.">
        <title>The Genome of the Foraminiferan Reticulomyxa filosa.</title>
        <authorList>
            <person name="Glockner G."/>
            <person name="Hulsmann N."/>
            <person name="Schleicher M."/>
            <person name="Noegel A.A."/>
            <person name="Eichinger L."/>
            <person name="Gallinger C."/>
            <person name="Pawlowski J."/>
            <person name="Sierra R."/>
            <person name="Euteneuer U."/>
            <person name="Pillet L."/>
            <person name="Moustafa A."/>
            <person name="Platzer M."/>
            <person name="Groth M."/>
            <person name="Szafranski K."/>
            <person name="Schliwa M."/>
        </authorList>
    </citation>
    <scope>NUCLEOTIDE SEQUENCE [LARGE SCALE GENOMIC DNA]</scope>
</reference>
<dbReference type="Proteomes" id="UP000023152">
    <property type="component" value="Unassembled WGS sequence"/>
</dbReference>
<dbReference type="InterPro" id="IPR011043">
    <property type="entry name" value="Gal_Oxase/kelch_b-propeller"/>
</dbReference>
<dbReference type="SUPFAM" id="SSF50965">
    <property type="entry name" value="Galactose oxidase, central domain"/>
    <property type="match status" value="1"/>
</dbReference>
<protein>
    <recommendedName>
        <fullName evidence="3">Kelch motif family protein</fullName>
    </recommendedName>
</protein>
<gene>
    <name evidence="1" type="ORF">RFI_34019</name>
</gene>
<keyword evidence="2" id="KW-1185">Reference proteome</keyword>
<evidence type="ECO:0008006" key="3">
    <source>
        <dbReference type="Google" id="ProtNLM"/>
    </source>
</evidence>
<organism evidence="1 2">
    <name type="scientific">Reticulomyxa filosa</name>
    <dbReference type="NCBI Taxonomy" id="46433"/>
    <lineage>
        <taxon>Eukaryota</taxon>
        <taxon>Sar</taxon>
        <taxon>Rhizaria</taxon>
        <taxon>Retaria</taxon>
        <taxon>Foraminifera</taxon>
        <taxon>Monothalamids</taxon>
        <taxon>Reticulomyxidae</taxon>
        <taxon>Reticulomyxa</taxon>
    </lineage>
</organism>
<dbReference type="AlphaFoldDB" id="X6LPW2"/>
<evidence type="ECO:0000313" key="2">
    <source>
        <dbReference type="Proteomes" id="UP000023152"/>
    </source>
</evidence>
<accession>X6LPW2</accession>
<name>X6LPW2_RETFI</name>
<feature type="non-terminal residue" evidence="1">
    <location>
        <position position="334"/>
    </location>
</feature>
<comment type="caution">
    <text evidence="1">The sequence shown here is derived from an EMBL/GenBank/DDBJ whole genome shotgun (WGS) entry which is preliminary data.</text>
</comment>
<sequence length="334" mass="38916">MITDSLWLCFSKNSFFVSIYLKNCQRFLTLPTTMAKQTVTRFKTLPSLPVSLRRSQCVVYKKELLLCGSDPESECFSYNMIRKQYKSICSYTKMDVHCVTDVRCVVADVRNNNDKILNDITLLSFGGRRSRNKNILRMYYKSVWDDDGNMNIITNKAFNKWEPLVDEHNNPIQMERGEDDYTGARSLIGGSNNHLLFITYPPKSIAVFNLNTFKYINRSTFLVDDYIQYPCFISRRENRNQKKNEMLLFCKKTGLLIEYDEDRNTFQGHRLSVCDSIANLNDYAYVRVNDNNVLFFGGMDFGKWGNKVHKYSIEEDKWTMFEHTLPIPLGSGTA</sequence>